<dbReference type="Gene3D" id="3.30.1610.10">
    <property type="entry name" value="Peptidase S59, nucleoporin"/>
    <property type="match status" value="1"/>
</dbReference>
<dbReference type="GO" id="GO:0034398">
    <property type="term" value="P:telomere tethering at nuclear periphery"/>
    <property type="evidence" value="ECO:0007669"/>
    <property type="project" value="TreeGrafter"/>
</dbReference>
<feature type="region of interest" description="Disordered" evidence="12">
    <location>
        <begin position="211"/>
        <end position="249"/>
    </location>
</feature>
<keyword evidence="8" id="KW-0653">Protein transport</keyword>
<gene>
    <name evidence="14" type="ORF">DGAL_LOCUS11430</name>
</gene>
<dbReference type="InterPro" id="IPR021967">
    <property type="entry name" value="Nup98_C"/>
</dbReference>
<keyword evidence="10" id="KW-0906">Nuclear pore complex</keyword>
<dbReference type="InterPro" id="IPR036903">
    <property type="entry name" value="Nup98_auto-Pept-S59_dom_sf"/>
</dbReference>
<dbReference type="InterPro" id="IPR037665">
    <property type="entry name" value="Nucleoporin_S59-like"/>
</dbReference>
<feature type="compositionally biased region" description="Basic and acidic residues" evidence="12">
    <location>
        <begin position="797"/>
        <end position="810"/>
    </location>
</feature>
<feature type="compositionally biased region" description="Polar residues" evidence="12">
    <location>
        <begin position="211"/>
        <end position="240"/>
    </location>
</feature>
<dbReference type="PANTHER" id="PTHR23198">
    <property type="entry name" value="NUCLEOPORIN"/>
    <property type="match status" value="1"/>
</dbReference>
<evidence type="ECO:0000256" key="1">
    <source>
        <dbReference type="ARBA" id="ARBA00004567"/>
    </source>
</evidence>
<evidence type="ECO:0000256" key="4">
    <source>
        <dbReference type="ARBA" id="ARBA00013472"/>
    </source>
</evidence>
<dbReference type="SUPFAM" id="SSF82215">
    <property type="entry name" value="C-terminal autoproteolytic domain of nucleoporin nup98"/>
    <property type="match status" value="1"/>
</dbReference>
<evidence type="ECO:0000256" key="2">
    <source>
        <dbReference type="ARBA" id="ARBA00004620"/>
    </source>
</evidence>
<dbReference type="GO" id="GO:0003723">
    <property type="term" value="F:RNA binding"/>
    <property type="evidence" value="ECO:0007669"/>
    <property type="project" value="TreeGrafter"/>
</dbReference>
<dbReference type="PROSITE" id="PS51434">
    <property type="entry name" value="NUP_C"/>
    <property type="match status" value="1"/>
</dbReference>
<dbReference type="GO" id="GO:0008139">
    <property type="term" value="F:nuclear localization sequence binding"/>
    <property type="evidence" value="ECO:0007669"/>
    <property type="project" value="TreeGrafter"/>
</dbReference>
<evidence type="ECO:0000256" key="9">
    <source>
        <dbReference type="ARBA" id="ARBA00023010"/>
    </source>
</evidence>
<dbReference type="GO" id="GO:0006405">
    <property type="term" value="P:RNA export from nucleus"/>
    <property type="evidence" value="ECO:0007669"/>
    <property type="project" value="TreeGrafter"/>
</dbReference>
<comment type="similarity">
    <text evidence="3">Belongs to the nucleoporin GLFG family.</text>
</comment>
<evidence type="ECO:0000256" key="6">
    <source>
        <dbReference type="ARBA" id="ARBA00022813"/>
    </source>
</evidence>
<dbReference type="GO" id="GO:0017056">
    <property type="term" value="F:structural constituent of nuclear pore"/>
    <property type="evidence" value="ECO:0007669"/>
    <property type="project" value="InterPro"/>
</dbReference>
<evidence type="ECO:0000256" key="7">
    <source>
        <dbReference type="ARBA" id="ARBA00022816"/>
    </source>
</evidence>
<feature type="compositionally biased region" description="Low complexity" evidence="12">
    <location>
        <begin position="399"/>
        <end position="423"/>
    </location>
</feature>
<dbReference type="FunFam" id="1.10.10.2360:FF:000001">
    <property type="entry name" value="Nuclear pore complex protein Nup98-Nup96"/>
    <property type="match status" value="1"/>
</dbReference>
<sequence>MSKVCAFQRFIELSASSYDSRVLKLLLCSKNFVTTSSHSAECAGILNDTTLKMFGQNRPTFGAPTSNTFGGFGTNTSTGFGQSSFGAKPTGTAAPTFQTTGFGSNTSMFGSTGTTASQPSGGLFGTPTATFGAAQPTAGFGAPATNTGFGGFGGGTSGGSLFGTPAASTGMFGSNTQPTAPSTGTTGMFGAATNTGFGAQAKPAFGFGATSTSSSLFGQPQSQPTQTNSLFGQPTAQATPSTGTGLFGGSSFGSTIGGFGGTGGAITGTPVKFSPLAGNDNMMKNNVQTTINTHHQCISCMKEYENKSLEELRFEDYSVGRKGPTPGTAPQTGGLFGGTTTTTQATPLFGQTQQTPLFGTPAPTMGQTSLFGQPQQQQAQPSAFGAKPLGFGQPATSTPSFGFGQPAQQQQQQQPSLFGQQQQAKPFGTTIFGAPTTSQPTPTFGTQAPATGFGFGAPQQQTSQSFFSAQKPVMGVQTSTASFGFPQTTTTQSAGSNIFGAKPITGFGATPTPSFGTTPAQTTAPTFGGFGTSGTTGTGLFTPGQTAFGVKSAGQTFGTATSTPSTLGFGQTSLFGGTSASNAKPSPFGASTSFGSSGFGTVPSFGTTTGGMGAAAPGSLFGNTSMGAPSTSLSFGTAQPAPGTSSSQLPIHQYILTLSEISQSSDHPLFRKMLEPSGKTEELIKSSTRTSLPNGAAPTPPQYRISPLPSNKIRTKALLNGSSTGGGRRSIFEGLSDEEENEESGAGSEAKTDFFVPRRSVKKLQLKAVSLDTTVDTDDKLDDVAEPIKAAPPITPTEERPALPDSRPDHRMREELDDSLTVLKIRRPTVAFFNQSTVLERSAMLDETGVGEGEVTVAEEISETAEEETMPPHPAGIVLRRCGHTTIPTMEELAIKGLDENGKCIVTSFSIIRKGYGQIFFEGPLDVSNLNLDEIVLFRHKEVTVYPDDSKKPPEGEGLNRRAEITLDRVWPVDKSTGEYITDPERLAVLRYEERLARAAHRNQAKFIEYRPETGSWVFRVNHFSKYGLDDSDEECELPAAPPKTATLPTAQGQAAQTTTTGAGLGLGGFSSTIAQTTSMSLTFEEDMGVEDDLVIPRCANEFDDSVRVQSPPPVTTQLARTLGMPSQRVQIMKASFFDADNDYIQDVSMGVGSFLDQSVRSSLAPRKEMSRLFKDSPAQSPVSLFKSSAIAGIQQPEDLNRSYVPMDQSFSSTAKLQQSTEMENLSTYVRLEHVRNPEQCRKVVPRFATAEIPLSRSVMRDKFGILMDASLFHNRQFRVGWGVDLQHLELQSLTRLSLLSVKTSDLKQNIDLEEDIFSADSKNPYVVFLATYLNHTKTTVVDGVPTLRPAQGSQAVGFLKAATESLLSKLKNRGNPEALQLLNYMGKVWNLCIALWGPLDIESGSHAETMARKETLTQWLEEATMETNITGLNEEEEVLTLLARHDVAGAARLAHKNGEYYLSLLISQAGSSLAFKDMLQRQLNLWTENRADAFITQDRLRVFALLAGITVWETTQGKINTCEGMDWIKALAHHLWYIISPVGSITDALLEYEAACGISSENPDAEIYASEPSPSYSSTTTSFRDLCFQLISLYCHRTIPLEKLVNPLSHTWNVCENVLSWLLWQQLQALGYSHLSETAAAQLTTAFASQLENCGLWHWAIFVAMHLKSTPSFIQAFVEDILGRHIGLEKDEQCERFLVEKLCIPSQWIEKCRAVKALNAFSSRLQATSLLAAGLYSQAHDVICDELAPEAILSESYQELEELLSPLAVPERFSTIADWYLKGKVYWNYITVVKAVDRILKQDNSNEKGMQLEKLTPDLTSLCNLVSSLPVPSAKHRLVRTEIAQKAAYILKNVIGLQSVNASDEIVVPPRFVLPQLRQLPVTQDYSLSELNNVVRAYFLELKV</sequence>
<dbReference type="GO" id="GO:0051028">
    <property type="term" value="P:mRNA transport"/>
    <property type="evidence" value="ECO:0007669"/>
    <property type="project" value="UniProtKB-KW"/>
</dbReference>
<evidence type="ECO:0000256" key="10">
    <source>
        <dbReference type="ARBA" id="ARBA00023132"/>
    </source>
</evidence>
<dbReference type="Pfam" id="PF04096">
    <property type="entry name" value="Nucleoporin2"/>
    <property type="match status" value="1"/>
</dbReference>
<accession>A0A8J2W7F5</accession>
<dbReference type="Pfam" id="PF21240">
    <property type="entry name" value="Nup98_GLEBS"/>
    <property type="match status" value="1"/>
</dbReference>
<reference evidence="14" key="1">
    <citation type="submission" date="2021-11" db="EMBL/GenBank/DDBJ databases">
        <authorList>
            <person name="Schell T."/>
        </authorList>
    </citation>
    <scope>NUCLEOTIDE SEQUENCE</scope>
    <source>
        <strain evidence="14">M5</strain>
    </source>
</reference>
<protein>
    <recommendedName>
        <fullName evidence="4">Nuclear pore complex protein Nup98-Nup96</fullName>
    </recommendedName>
</protein>
<evidence type="ECO:0000256" key="5">
    <source>
        <dbReference type="ARBA" id="ARBA00022448"/>
    </source>
</evidence>
<organism evidence="14 15">
    <name type="scientific">Daphnia galeata</name>
    <dbReference type="NCBI Taxonomy" id="27404"/>
    <lineage>
        <taxon>Eukaryota</taxon>
        <taxon>Metazoa</taxon>
        <taxon>Ecdysozoa</taxon>
        <taxon>Arthropoda</taxon>
        <taxon>Crustacea</taxon>
        <taxon>Branchiopoda</taxon>
        <taxon>Diplostraca</taxon>
        <taxon>Cladocera</taxon>
        <taxon>Anomopoda</taxon>
        <taxon>Daphniidae</taxon>
        <taxon>Daphnia</taxon>
    </lineage>
</organism>
<keyword evidence="9" id="KW-0811">Translocation</keyword>
<keyword evidence="6" id="KW-0068">Autocatalytic cleavage</keyword>
<keyword evidence="5" id="KW-0813">Transport</keyword>
<comment type="caution">
    <text evidence="14">The sequence shown here is derived from an EMBL/GenBank/DDBJ whole genome shotgun (WGS) entry which is preliminary data.</text>
</comment>
<dbReference type="GO" id="GO:0044614">
    <property type="term" value="C:nuclear pore cytoplasmic filaments"/>
    <property type="evidence" value="ECO:0007669"/>
    <property type="project" value="TreeGrafter"/>
</dbReference>
<evidence type="ECO:0000256" key="12">
    <source>
        <dbReference type="SAM" id="MobiDB-lite"/>
    </source>
</evidence>
<dbReference type="Gene3D" id="1.10.10.2360">
    <property type="match status" value="1"/>
</dbReference>
<dbReference type="EMBL" id="CAKKLH010000281">
    <property type="protein sequence ID" value="CAH0108064.1"/>
    <property type="molecule type" value="Genomic_DNA"/>
</dbReference>
<evidence type="ECO:0000313" key="15">
    <source>
        <dbReference type="Proteomes" id="UP000789390"/>
    </source>
</evidence>
<feature type="region of interest" description="Disordered" evidence="12">
    <location>
        <begin position="680"/>
        <end position="751"/>
    </location>
</feature>
<feature type="compositionally biased region" description="Low complexity" evidence="12">
    <location>
        <begin position="323"/>
        <end position="345"/>
    </location>
</feature>
<name>A0A8J2W7F5_9CRUS</name>
<evidence type="ECO:0000256" key="11">
    <source>
        <dbReference type="ARBA" id="ARBA00023242"/>
    </source>
</evidence>
<proteinExistence type="inferred from homology"/>
<dbReference type="PANTHER" id="PTHR23198:SF6">
    <property type="entry name" value="NUCLEAR PORE COMPLEX PROTEIN NUP98-NUP96"/>
    <property type="match status" value="1"/>
</dbReference>
<evidence type="ECO:0000256" key="3">
    <source>
        <dbReference type="ARBA" id="ARBA00008926"/>
    </source>
</evidence>
<keyword evidence="11" id="KW-0539">Nucleus</keyword>
<dbReference type="InterPro" id="IPR025574">
    <property type="entry name" value="Nucleoporin_FG_rpt"/>
</dbReference>
<dbReference type="Proteomes" id="UP000789390">
    <property type="component" value="Unassembled WGS sequence"/>
</dbReference>
<dbReference type="GO" id="GO:0031965">
    <property type="term" value="C:nuclear membrane"/>
    <property type="evidence" value="ECO:0007669"/>
    <property type="project" value="UniProtKB-SubCell"/>
</dbReference>
<feature type="region of interest" description="Disordered" evidence="12">
    <location>
        <begin position="782"/>
        <end position="810"/>
    </location>
</feature>
<feature type="region of interest" description="Disordered" evidence="12">
    <location>
        <begin position="367"/>
        <end position="423"/>
    </location>
</feature>
<dbReference type="GO" id="GO:0000973">
    <property type="term" value="P:post-transcriptional tethering of RNA polymerase II gene DNA at nuclear periphery"/>
    <property type="evidence" value="ECO:0007669"/>
    <property type="project" value="TreeGrafter"/>
</dbReference>
<dbReference type="Pfam" id="PF12110">
    <property type="entry name" value="Nup96"/>
    <property type="match status" value="1"/>
</dbReference>
<keyword evidence="7" id="KW-0509">mRNA transport</keyword>
<dbReference type="OrthoDB" id="6357689at2759"/>
<evidence type="ECO:0000259" key="13">
    <source>
        <dbReference type="PROSITE" id="PS51434"/>
    </source>
</evidence>
<evidence type="ECO:0000313" key="14">
    <source>
        <dbReference type="EMBL" id="CAH0108064.1"/>
    </source>
</evidence>
<keyword evidence="15" id="KW-1185">Reference proteome</keyword>
<dbReference type="Pfam" id="PF13634">
    <property type="entry name" value="Nucleoporin_FG"/>
    <property type="match status" value="5"/>
</dbReference>
<feature type="region of interest" description="Disordered" evidence="12">
    <location>
        <begin position="321"/>
        <end position="345"/>
    </location>
</feature>
<feature type="domain" description="Peptidase S59" evidence="13">
    <location>
        <begin position="881"/>
        <end position="1024"/>
    </location>
</feature>
<comment type="subcellular location">
    <subcellularLocation>
        <location evidence="2">Nucleus membrane</location>
        <topology evidence="2">Peripheral membrane protein</topology>
        <orientation evidence="2">Nucleoplasmic side</orientation>
    </subcellularLocation>
    <subcellularLocation>
        <location evidence="1">Nucleus</location>
        <location evidence="1">Nuclear pore complex</location>
    </subcellularLocation>
</comment>
<dbReference type="Gene3D" id="1.25.40.690">
    <property type="match status" value="1"/>
</dbReference>
<evidence type="ECO:0000256" key="8">
    <source>
        <dbReference type="ARBA" id="ARBA00022927"/>
    </source>
</evidence>
<dbReference type="GO" id="GO:0006606">
    <property type="term" value="P:protein import into nucleus"/>
    <property type="evidence" value="ECO:0007669"/>
    <property type="project" value="TreeGrafter"/>
</dbReference>
<dbReference type="InterPro" id="IPR007230">
    <property type="entry name" value="Nup98_auto-Pept-S59_dom"/>
</dbReference>